<sequence length="389" mass="44170">MVGPIAPRRRTAMAARNPANPRLRDIFALLARFLSFADYLKLRLVDHASRLYCRRVGRTPPPFPWLMLPQRESPGAPSTATVRRIFYDIPGGRSYRYEIPDKRFYRCVATGHGWLVMVSVHPPRRILMLNPITDQGKVVPWPFDNINGCFHAHLTSSPGDRGCFLVMVTDKLIAYCRPAIYQGWYALRAPGFRYHEASSDVVSLSSSLVFLVDQRRKLWRVELAEQPPQVECRDTAFALPSEELRRYYLVESLGHIHLVLSEDRHKRIALYKLDWAAASMWAPMDGWCGDRVLLLGRGCSAAVPASSAAGRAPGTVLFARQPMSIRDMDRSVRGDSRGQAWFWSETRVDAGPDDLLVLKKTVPHQQGEFTNADDSFWFFPAIDPDENAR</sequence>
<proteinExistence type="predicted"/>
<dbReference type="OrthoDB" id="594799at2759"/>
<protein>
    <recommendedName>
        <fullName evidence="1">KIB1-4 beta-propeller domain-containing protein</fullName>
    </recommendedName>
</protein>
<feature type="domain" description="KIB1-4 beta-propeller" evidence="1">
    <location>
        <begin position="86"/>
        <end position="327"/>
    </location>
</feature>
<reference evidence="2" key="2">
    <citation type="submission" date="2021-02" db="EMBL/GenBank/DDBJ databases">
        <authorList>
            <person name="Kimball J.A."/>
            <person name="Haas M.W."/>
            <person name="Macchietto M."/>
            <person name="Kono T."/>
            <person name="Duquette J."/>
            <person name="Shao M."/>
        </authorList>
    </citation>
    <scope>NUCLEOTIDE SEQUENCE</scope>
    <source>
        <tissue evidence="2">Fresh leaf tissue</tissue>
    </source>
</reference>
<keyword evidence="3" id="KW-1185">Reference proteome</keyword>
<dbReference type="AlphaFoldDB" id="A0A8J5TIC1"/>
<dbReference type="PANTHER" id="PTHR33110:SF26">
    <property type="entry name" value="OS10G0550400 PROTEIN"/>
    <property type="match status" value="1"/>
</dbReference>
<comment type="caution">
    <text evidence="2">The sequence shown here is derived from an EMBL/GenBank/DDBJ whole genome shotgun (WGS) entry which is preliminary data.</text>
</comment>
<dbReference type="Proteomes" id="UP000729402">
    <property type="component" value="Unassembled WGS sequence"/>
</dbReference>
<evidence type="ECO:0000313" key="2">
    <source>
        <dbReference type="EMBL" id="KAG8083874.1"/>
    </source>
</evidence>
<name>A0A8J5TIC1_ZIZPA</name>
<evidence type="ECO:0000313" key="3">
    <source>
        <dbReference type="Proteomes" id="UP000729402"/>
    </source>
</evidence>
<dbReference type="InterPro" id="IPR005174">
    <property type="entry name" value="KIB1-4_b-propeller"/>
</dbReference>
<gene>
    <name evidence="2" type="ORF">GUJ93_ZPchr0010g11123</name>
</gene>
<reference evidence="2" key="1">
    <citation type="journal article" date="2021" name="bioRxiv">
        <title>Whole Genome Assembly and Annotation of Northern Wild Rice, Zizania palustris L., Supports a Whole Genome Duplication in the Zizania Genus.</title>
        <authorList>
            <person name="Haas M."/>
            <person name="Kono T."/>
            <person name="Macchietto M."/>
            <person name="Millas R."/>
            <person name="McGilp L."/>
            <person name="Shao M."/>
            <person name="Duquette J."/>
            <person name="Hirsch C.N."/>
            <person name="Kimball J."/>
        </authorList>
    </citation>
    <scope>NUCLEOTIDE SEQUENCE</scope>
    <source>
        <tissue evidence="2">Fresh leaf tissue</tissue>
    </source>
</reference>
<accession>A0A8J5TIC1</accession>
<dbReference type="Pfam" id="PF03478">
    <property type="entry name" value="Beta-prop_KIB1-4"/>
    <property type="match status" value="1"/>
</dbReference>
<evidence type="ECO:0000259" key="1">
    <source>
        <dbReference type="Pfam" id="PF03478"/>
    </source>
</evidence>
<dbReference type="PANTHER" id="PTHR33110">
    <property type="entry name" value="F-BOX/KELCH-REPEAT PROTEIN-RELATED"/>
    <property type="match status" value="1"/>
</dbReference>
<dbReference type="EMBL" id="JAAALK010000082">
    <property type="protein sequence ID" value="KAG8083874.1"/>
    <property type="molecule type" value="Genomic_DNA"/>
</dbReference>
<organism evidence="2 3">
    <name type="scientific">Zizania palustris</name>
    <name type="common">Northern wild rice</name>
    <dbReference type="NCBI Taxonomy" id="103762"/>
    <lineage>
        <taxon>Eukaryota</taxon>
        <taxon>Viridiplantae</taxon>
        <taxon>Streptophyta</taxon>
        <taxon>Embryophyta</taxon>
        <taxon>Tracheophyta</taxon>
        <taxon>Spermatophyta</taxon>
        <taxon>Magnoliopsida</taxon>
        <taxon>Liliopsida</taxon>
        <taxon>Poales</taxon>
        <taxon>Poaceae</taxon>
        <taxon>BOP clade</taxon>
        <taxon>Oryzoideae</taxon>
        <taxon>Oryzeae</taxon>
        <taxon>Zizaniinae</taxon>
        <taxon>Zizania</taxon>
    </lineage>
</organism>